<reference evidence="1 2" key="1">
    <citation type="journal article" date="2016" name="Mol. Biol. Evol.">
        <title>Comparative Genomics of Early-Diverging Mushroom-Forming Fungi Provides Insights into the Origins of Lignocellulose Decay Capabilities.</title>
        <authorList>
            <person name="Nagy L.G."/>
            <person name="Riley R."/>
            <person name="Tritt A."/>
            <person name="Adam C."/>
            <person name="Daum C."/>
            <person name="Floudas D."/>
            <person name="Sun H."/>
            <person name="Yadav J.S."/>
            <person name="Pangilinan J."/>
            <person name="Larsson K.H."/>
            <person name="Matsuura K."/>
            <person name="Barry K."/>
            <person name="Labutti K."/>
            <person name="Kuo R."/>
            <person name="Ohm R.A."/>
            <person name="Bhattacharya S.S."/>
            <person name="Shirouzu T."/>
            <person name="Yoshinaga Y."/>
            <person name="Martin F.M."/>
            <person name="Grigoriev I.V."/>
            <person name="Hibbett D.S."/>
        </authorList>
    </citation>
    <scope>NUCLEOTIDE SEQUENCE [LARGE SCALE GENOMIC DNA]</scope>
    <source>
        <strain evidence="1 2">CBS 109695</strain>
    </source>
</reference>
<dbReference type="EMBL" id="KV417795">
    <property type="protein sequence ID" value="KZP06279.1"/>
    <property type="molecule type" value="Genomic_DNA"/>
</dbReference>
<accession>A0A167WMT7</accession>
<organism evidence="1 2">
    <name type="scientific">Athelia psychrophila</name>
    <dbReference type="NCBI Taxonomy" id="1759441"/>
    <lineage>
        <taxon>Eukaryota</taxon>
        <taxon>Fungi</taxon>
        <taxon>Dikarya</taxon>
        <taxon>Basidiomycota</taxon>
        <taxon>Agaricomycotina</taxon>
        <taxon>Agaricomycetes</taxon>
        <taxon>Agaricomycetidae</taxon>
        <taxon>Atheliales</taxon>
        <taxon>Atheliaceae</taxon>
        <taxon>Athelia</taxon>
    </lineage>
</organism>
<dbReference type="Proteomes" id="UP000076532">
    <property type="component" value="Unassembled WGS sequence"/>
</dbReference>
<evidence type="ECO:0000313" key="2">
    <source>
        <dbReference type="Proteomes" id="UP000076532"/>
    </source>
</evidence>
<proteinExistence type="predicted"/>
<evidence type="ECO:0000313" key="1">
    <source>
        <dbReference type="EMBL" id="KZP06279.1"/>
    </source>
</evidence>
<gene>
    <name evidence="1" type="ORF">FIBSPDRAFT_764675</name>
</gene>
<dbReference type="AlphaFoldDB" id="A0A167WMT7"/>
<sequence length="516" mass="57795">RAELVYQGLYHAKSFSKIHFDMQTLNLVMGGPKLVSAMAKAMNLPSIQATRAHSSRPHIQSCIGFPTSDEIFLLVNQPPPKRSYSLMEDEIVLEEHPWYDAERDAVVGLAHEDAITCKLSPLNLENLIAIAEALDNGIIFHAKEATVVMLVAFDHDHYSPVPIMISGTSEKETEQRQAHWIANTLETWKKLPHGASHYIASDSDVTHCKALHQLFMCKTLPPESPLYRFLGHLPLINMQCGEDEENSEIDFKHKFKTDVTPRLPYCVDFSGTLCTEDEFLISGDHITPALIKMKLKFVLGYDSDTIKTLFNYRDHQNVPNAIKLLGALHKLAISLGFLDDMENQGLVILGQLIGFLIMPYINIFMCLFDQLASLSAAGHLLFALYWQNHTDFCPGQFFYDLQTFVKNVFWSVAKQKVLGPNSSCFIIQNGSDQLKGSFGIYRTMDHAHNVDILQLSHCASQAAEVLQILANNPELDRGHQCLALSGAEDIDHTNPKLWTGDVCVSNVSLLTAWTNS</sequence>
<feature type="non-terminal residue" evidence="1">
    <location>
        <position position="1"/>
    </location>
</feature>
<protein>
    <submittedName>
        <fullName evidence="1">Uncharacterized protein</fullName>
    </submittedName>
</protein>
<dbReference type="OrthoDB" id="3048541at2759"/>
<keyword evidence="2" id="KW-1185">Reference proteome</keyword>
<name>A0A167WMT7_9AGAM</name>